<dbReference type="EMBL" id="CBTN010000111">
    <property type="protein sequence ID" value="CDH60858.1"/>
    <property type="molecule type" value="Genomic_DNA"/>
</dbReference>
<dbReference type="InterPro" id="IPR032675">
    <property type="entry name" value="LRR_dom_sf"/>
</dbReference>
<name>A0A068SES9_9FUNG</name>
<dbReference type="PANTHER" id="PTHR13318">
    <property type="entry name" value="PARTNER OF PAIRED, ISOFORM B-RELATED"/>
    <property type="match status" value="1"/>
</dbReference>
<dbReference type="Proteomes" id="UP000027586">
    <property type="component" value="Unassembled WGS sequence"/>
</dbReference>
<dbReference type="InterPro" id="IPR011990">
    <property type="entry name" value="TPR-like_helical_dom_sf"/>
</dbReference>
<dbReference type="PANTHER" id="PTHR13318:SF95">
    <property type="entry name" value="F-BOX PROTEIN YLR352W"/>
    <property type="match status" value="1"/>
</dbReference>
<dbReference type="AlphaFoldDB" id="A0A068SES9"/>
<dbReference type="OrthoDB" id="10518795at2759"/>
<dbReference type="SUPFAM" id="SSF52047">
    <property type="entry name" value="RNI-like"/>
    <property type="match status" value="1"/>
</dbReference>
<comment type="caution">
    <text evidence="1">The sequence shown here is derived from an EMBL/GenBank/DDBJ whole genome shotgun (WGS) entry which is preliminary data.</text>
</comment>
<dbReference type="GO" id="GO:0031146">
    <property type="term" value="P:SCF-dependent proteasomal ubiquitin-dependent protein catabolic process"/>
    <property type="evidence" value="ECO:0007669"/>
    <property type="project" value="TreeGrafter"/>
</dbReference>
<dbReference type="Gene3D" id="3.80.10.10">
    <property type="entry name" value="Ribonuclease Inhibitor"/>
    <property type="match status" value="2"/>
</dbReference>
<dbReference type="SUPFAM" id="SSF48452">
    <property type="entry name" value="TPR-like"/>
    <property type="match status" value="1"/>
</dbReference>
<dbReference type="Gene3D" id="1.25.40.10">
    <property type="entry name" value="Tetratricopeptide repeat domain"/>
    <property type="match status" value="1"/>
</dbReference>
<sequence length="644" mass="72240">MIELLAERAKLLADGAQFDHALHDAATIRALAPASSVGYLLAGDIYQMQGRQRAAVSMYEDGLASVPENEDGYTHLSNRRTDALHADAKHVDFISQLFLDNVVNVIFPIILDSELSTETPCPYLYVCRAWRRRILENYGLRFQVTVSIIQGQHDQLVKFADHVKSLTIIDFYESANDFYADILKKAHFPKLNILTIRGYGIHDIRLFRHTLSLVGATLTHLNIDMLVNTTVADPISAFAQDVITLPFLLLYCPNLISLTIRGVNVSGWGLLSTPHPKLTKLDLFDRKSWNIMDETQANSSAIEYDAMTSLLMHLPSLVSLTLGLSGTQLLPVIHKYCPKLRVLTLGDRKITHEPSPNPCQRGLQLLAVGQLEMSYPLDDVVGLINQHCATLERIKISDYGYWQSSPKQKKNHVHKLERLDYLQMTGGTDDMLLLAERIIQAAPNLREIDIAYDGVQHDGLVHAIMGLKHLESLSIDVNALSSKWFYDVVMHHAASLTNIQLTLYYANEGHQMPSFAFLKNLPRLRSLVLTMTPLDIARDIIEPTHDIASSCLGLESFSLGHTAGSIPTGSIAAFKKHQRLTELRIIASSEDDNELVNVLCIPNLKHLVLYMPVKDSTLEILRNKIPHVKYKPLKDLLVMTFLKN</sequence>
<reference evidence="1" key="1">
    <citation type="submission" date="2013-08" db="EMBL/GenBank/DDBJ databases">
        <title>Gene expansion shapes genome architecture in the human pathogen Lichtheimia corymbifera: an evolutionary genomics analysis in the ancient terrestrial Mucorales (Mucoromycotina).</title>
        <authorList>
            <person name="Schwartze V.U."/>
            <person name="Winter S."/>
            <person name="Shelest E."/>
            <person name="Marcet-Houben M."/>
            <person name="Horn F."/>
            <person name="Wehner S."/>
            <person name="Hoffmann K."/>
            <person name="Riege K."/>
            <person name="Sammeth M."/>
            <person name="Nowrousian M."/>
            <person name="Valiante V."/>
            <person name="Linde J."/>
            <person name="Jacobsen I.D."/>
            <person name="Marz M."/>
            <person name="Brakhage A.A."/>
            <person name="Gabaldon T."/>
            <person name="Bocker S."/>
            <person name="Voigt K."/>
        </authorList>
    </citation>
    <scope>NUCLEOTIDE SEQUENCE [LARGE SCALE GENOMIC DNA]</scope>
    <source>
        <strain evidence="1">FSU 9682</strain>
    </source>
</reference>
<proteinExistence type="predicted"/>
<dbReference type="GO" id="GO:0019005">
    <property type="term" value="C:SCF ubiquitin ligase complex"/>
    <property type="evidence" value="ECO:0007669"/>
    <property type="project" value="TreeGrafter"/>
</dbReference>
<evidence type="ECO:0000313" key="2">
    <source>
        <dbReference type="Proteomes" id="UP000027586"/>
    </source>
</evidence>
<organism evidence="1 2">
    <name type="scientific">Lichtheimia corymbifera JMRC:FSU:9682</name>
    <dbReference type="NCBI Taxonomy" id="1263082"/>
    <lineage>
        <taxon>Eukaryota</taxon>
        <taxon>Fungi</taxon>
        <taxon>Fungi incertae sedis</taxon>
        <taxon>Mucoromycota</taxon>
        <taxon>Mucoromycotina</taxon>
        <taxon>Mucoromycetes</taxon>
        <taxon>Mucorales</taxon>
        <taxon>Lichtheimiaceae</taxon>
        <taxon>Lichtheimia</taxon>
    </lineage>
</organism>
<dbReference type="VEuPathDB" id="FungiDB:LCOR_11634.1"/>
<evidence type="ECO:0000313" key="1">
    <source>
        <dbReference type="EMBL" id="CDH60858.1"/>
    </source>
</evidence>
<gene>
    <name evidence="1" type="ORF">LCOR_11634.1</name>
</gene>
<protein>
    <submittedName>
        <fullName evidence="1">Uncharacterized protein</fullName>
    </submittedName>
</protein>
<accession>A0A068SES9</accession>
<keyword evidence="2" id="KW-1185">Reference proteome</keyword>